<keyword evidence="1" id="KW-1133">Transmembrane helix</keyword>
<feature type="transmembrane region" description="Helical" evidence="1">
    <location>
        <begin position="89"/>
        <end position="110"/>
    </location>
</feature>
<protein>
    <submittedName>
        <fullName evidence="2">Uncharacterized protein</fullName>
    </submittedName>
</protein>
<organism evidence="2 3">
    <name type="scientific">Candidatus Viridilinea halotolerans</name>
    <dbReference type="NCBI Taxonomy" id="2491704"/>
    <lineage>
        <taxon>Bacteria</taxon>
        <taxon>Bacillati</taxon>
        <taxon>Chloroflexota</taxon>
        <taxon>Chloroflexia</taxon>
        <taxon>Chloroflexales</taxon>
        <taxon>Chloroflexineae</taxon>
        <taxon>Oscillochloridaceae</taxon>
        <taxon>Candidatus Viridilinea</taxon>
    </lineage>
</organism>
<evidence type="ECO:0000313" key="2">
    <source>
        <dbReference type="EMBL" id="RRR71886.1"/>
    </source>
</evidence>
<proteinExistence type="predicted"/>
<evidence type="ECO:0000256" key="1">
    <source>
        <dbReference type="SAM" id="Phobius"/>
    </source>
</evidence>
<sequence>MVYRERQVGGTRSEWQQLPVIVDMIKSAEATLDNHTRIALSELSIKLIPITDIVFDLGKTEDGDLYRLTIYGFENLIPPDWRFFNWERVFLICVIIFLLVIVLVLLVFALL</sequence>
<dbReference type="Proteomes" id="UP000280307">
    <property type="component" value="Unassembled WGS sequence"/>
</dbReference>
<keyword evidence="1" id="KW-0812">Transmembrane</keyword>
<gene>
    <name evidence="2" type="ORF">EI684_10860</name>
</gene>
<comment type="caution">
    <text evidence="2">The sequence shown here is derived from an EMBL/GenBank/DDBJ whole genome shotgun (WGS) entry which is preliminary data.</text>
</comment>
<dbReference type="AlphaFoldDB" id="A0A426TZN3"/>
<accession>A0A426TZN3</accession>
<name>A0A426TZN3_9CHLR</name>
<reference evidence="2 3" key="1">
    <citation type="submission" date="2018-12" db="EMBL/GenBank/DDBJ databases">
        <title>Genome Sequence of Candidatus Viridilinea halotolerans isolated from saline sulfide-rich spring.</title>
        <authorList>
            <person name="Grouzdev D.S."/>
            <person name="Burganskaya E.I."/>
            <person name="Krutkina M.S."/>
            <person name="Sukhacheva M.V."/>
            <person name="Gorlenko V.M."/>
        </authorList>
    </citation>
    <scope>NUCLEOTIDE SEQUENCE [LARGE SCALE GENOMIC DNA]</scope>
    <source>
        <strain evidence="2">Chok-6</strain>
    </source>
</reference>
<dbReference type="EMBL" id="RSAS01000424">
    <property type="protein sequence ID" value="RRR71886.1"/>
    <property type="molecule type" value="Genomic_DNA"/>
</dbReference>
<keyword evidence="1" id="KW-0472">Membrane</keyword>
<evidence type="ECO:0000313" key="3">
    <source>
        <dbReference type="Proteomes" id="UP000280307"/>
    </source>
</evidence>